<dbReference type="EMBL" id="QXIR01000002">
    <property type="protein sequence ID" value="RIW38466.1"/>
    <property type="molecule type" value="Genomic_DNA"/>
</dbReference>
<gene>
    <name evidence="1" type="ORF">D3H55_02715</name>
</gene>
<evidence type="ECO:0000313" key="2">
    <source>
        <dbReference type="Proteomes" id="UP000265801"/>
    </source>
</evidence>
<comment type="caution">
    <text evidence="1">The sequence shown here is derived from an EMBL/GenBank/DDBJ whole genome shotgun (WGS) entry which is preliminary data.</text>
</comment>
<name>A0A3A1R5J2_9BACI</name>
<reference evidence="1 2" key="1">
    <citation type="submission" date="2018-09" db="EMBL/GenBank/DDBJ databases">
        <title>Bacillus saliacetes sp. nov., isolated from Thai shrimp paste (Ka-pi).</title>
        <authorList>
            <person name="Daroonpunt R."/>
            <person name="Tanasupawat S."/>
            <person name="Yiamsombut S."/>
        </authorList>
    </citation>
    <scope>NUCLEOTIDE SEQUENCE [LARGE SCALE GENOMIC DNA]</scope>
    <source>
        <strain evidence="1 2">SKP7-4</strain>
    </source>
</reference>
<dbReference type="AlphaFoldDB" id="A0A3A1R5J2"/>
<protein>
    <submittedName>
        <fullName evidence="1">Uncharacterized protein</fullName>
    </submittedName>
</protein>
<dbReference type="Proteomes" id="UP000265801">
    <property type="component" value="Unassembled WGS sequence"/>
</dbReference>
<sequence length="128" mass="14936">MSDFVESVKRFSKHLTSDIGTMIKDHQHKKIEFQDLVYLIMSHEKTRISSRLLLKNVYTTYVLHLFPYSLHLETKGDNHPIILQMKISSQEKKIFVWNSYNNQKGKAISVPKPLAAELISLQQSENLH</sequence>
<dbReference type="OrthoDB" id="2883003at2"/>
<proteinExistence type="predicted"/>
<dbReference type="RefSeq" id="WP_119545364.1">
    <property type="nucleotide sequence ID" value="NZ_QXIR01000002.1"/>
</dbReference>
<accession>A0A3A1R5J2</accession>
<keyword evidence="2" id="KW-1185">Reference proteome</keyword>
<organism evidence="1 2">
    <name type="scientific">Bacillus salacetis</name>
    <dbReference type="NCBI Taxonomy" id="2315464"/>
    <lineage>
        <taxon>Bacteria</taxon>
        <taxon>Bacillati</taxon>
        <taxon>Bacillota</taxon>
        <taxon>Bacilli</taxon>
        <taxon>Bacillales</taxon>
        <taxon>Bacillaceae</taxon>
        <taxon>Bacillus</taxon>
    </lineage>
</organism>
<evidence type="ECO:0000313" key="1">
    <source>
        <dbReference type="EMBL" id="RIW38466.1"/>
    </source>
</evidence>